<gene>
    <name evidence="1" type="ORF">L2E82_47893</name>
</gene>
<name>A0ACB8YX06_CICIN</name>
<dbReference type="EMBL" id="CM042017">
    <property type="protein sequence ID" value="KAI3689923.1"/>
    <property type="molecule type" value="Genomic_DNA"/>
</dbReference>
<sequence>MAVLGSQMCHRLSFSILFFVLLQSNAFAYQYQVGNLQAWNIPTSTDPKIYTNWPKKLNFKIGDSLLFLYPPSEDSVIQVTKESFDTCNLKDPILYMNNGNSLFNITSPGVFYFTSGVSGHCEKSQKLQISVFAADGSLPPSAAPGGALADSAPSYPTVFGGIPSGPTKSTASTVKVSVLITAAVGVLICGLVGGKI</sequence>
<comment type="caution">
    <text evidence="1">The sequence shown here is derived from an EMBL/GenBank/DDBJ whole genome shotgun (WGS) entry which is preliminary data.</text>
</comment>
<keyword evidence="2" id="KW-1185">Reference proteome</keyword>
<protein>
    <submittedName>
        <fullName evidence="1">Uncharacterized protein</fullName>
    </submittedName>
</protein>
<proteinExistence type="predicted"/>
<evidence type="ECO:0000313" key="1">
    <source>
        <dbReference type="EMBL" id="KAI3689923.1"/>
    </source>
</evidence>
<dbReference type="Proteomes" id="UP001055811">
    <property type="component" value="Linkage Group LG09"/>
</dbReference>
<reference evidence="1 2" key="2">
    <citation type="journal article" date="2022" name="Mol. Ecol. Resour.">
        <title>The genomes of chicory, endive, great burdock and yacon provide insights into Asteraceae paleo-polyploidization history and plant inulin production.</title>
        <authorList>
            <person name="Fan W."/>
            <person name="Wang S."/>
            <person name="Wang H."/>
            <person name="Wang A."/>
            <person name="Jiang F."/>
            <person name="Liu H."/>
            <person name="Zhao H."/>
            <person name="Xu D."/>
            <person name="Zhang Y."/>
        </authorList>
    </citation>
    <scope>NUCLEOTIDE SEQUENCE [LARGE SCALE GENOMIC DNA]</scope>
    <source>
        <strain evidence="2">cv. Punajuju</strain>
        <tissue evidence="1">Leaves</tissue>
    </source>
</reference>
<organism evidence="1 2">
    <name type="scientific">Cichorium intybus</name>
    <name type="common">Chicory</name>
    <dbReference type="NCBI Taxonomy" id="13427"/>
    <lineage>
        <taxon>Eukaryota</taxon>
        <taxon>Viridiplantae</taxon>
        <taxon>Streptophyta</taxon>
        <taxon>Embryophyta</taxon>
        <taxon>Tracheophyta</taxon>
        <taxon>Spermatophyta</taxon>
        <taxon>Magnoliopsida</taxon>
        <taxon>eudicotyledons</taxon>
        <taxon>Gunneridae</taxon>
        <taxon>Pentapetalae</taxon>
        <taxon>asterids</taxon>
        <taxon>campanulids</taxon>
        <taxon>Asterales</taxon>
        <taxon>Asteraceae</taxon>
        <taxon>Cichorioideae</taxon>
        <taxon>Cichorieae</taxon>
        <taxon>Cichoriinae</taxon>
        <taxon>Cichorium</taxon>
    </lineage>
</organism>
<reference evidence="2" key="1">
    <citation type="journal article" date="2022" name="Mol. Ecol. Resour.">
        <title>The genomes of chicory, endive, great burdock and yacon provide insights into Asteraceae palaeo-polyploidization history and plant inulin production.</title>
        <authorList>
            <person name="Fan W."/>
            <person name="Wang S."/>
            <person name="Wang H."/>
            <person name="Wang A."/>
            <person name="Jiang F."/>
            <person name="Liu H."/>
            <person name="Zhao H."/>
            <person name="Xu D."/>
            <person name="Zhang Y."/>
        </authorList>
    </citation>
    <scope>NUCLEOTIDE SEQUENCE [LARGE SCALE GENOMIC DNA]</scope>
    <source>
        <strain evidence="2">cv. Punajuju</strain>
    </source>
</reference>
<accession>A0ACB8YX06</accession>
<evidence type="ECO:0000313" key="2">
    <source>
        <dbReference type="Proteomes" id="UP001055811"/>
    </source>
</evidence>